<dbReference type="Proteomes" id="UP000054977">
    <property type="component" value="Unassembled WGS sequence"/>
</dbReference>
<sequence>MKATRIAVISLFVLAWMTQAYGQGERLNDAQMAGVVFVANQAEIAAGELALQRTQSRSVQAFARRIVAEHGQVNQEIAALTQRLAASLQRSATSDALTKEAKDDLTRLNEVDSRGFSEAYLDREVDSLGRLVNATDAFIRSTSSADLRTLLIRSRPSFIFHLDQARQLNLSIGSPGIGR</sequence>
<dbReference type="Pfam" id="PF13628">
    <property type="entry name" value="DUF4142"/>
    <property type="match status" value="1"/>
</dbReference>
<dbReference type="OrthoDB" id="9111730at2"/>
<evidence type="ECO:0000256" key="1">
    <source>
        <dbReference type="SAM" id="SignalP"/>
    </source>
</evidence>
<feature type="chain" id="PRO_5011112841" description="DUF4142 domain-containing protein" evidence="1">
    <location>
        <begin position="23"/>
        <end position="179"/>
    </location>
</feature>
<evidence type="ECO:0000313" key="3">
    <source>
        <dbReference type="EMBL" id="SAL29133.1"/>
    </source>
</evidence>
<evidence type="ECO:0000259" key="2">
    <source>
        <dbReference type="Pfam" id="PF13628"/>
    </source>
</evidence>
<dbReference type="EMBL" id="FCNW02000005">
    <property type="protein sequence ID" value="SAL29133.1"/>
    <property type="molecule type" value="Genomic_DNA"/>
</dbReference>
<dbReference type="STRING" id="326474.AWB65_01759"/>
<dbReference type="Gene3D" id="1.20.1260.10">
    <property type="match status" value="1"/>
</dbReference>
<dbReference type="PANTHER" id="PTHR38593:SF1">
    <property type="entry name" value="BLR2558 PROTEIN"/>
    <property type="match status" value="1"/>
</dbReference>
<gene>
    <name evidence="3" type="ORF">AWB65_01759</name>
</gene>
<accession>A0A158GB58</accession>
<keyword evidence="1" id="KW-0732">Signal</keyword>
<dbReference type="AlphaFoldDB" id="A0A158GB58"/>
<feature type="signal peptide" evidence="1">
    <location>
        <begin position="1"/>
        <end position="22"/>
    </location>
</feature>
<reference evidence="3" key="1">
    <citation type="submission" date="2016-01" db="EMBL/GenBank/DDBJ databases">
        <authorList>
            <person name="Peeters C."/>
        </authorList>
    </citation>
    <scope>NUCLEOTIDE SEQUENCE [LARGE SCALE GENOMIC DNA]</scope>
    <source>
        <strain evidence="3">LMG 22934</strain>
    </source>
</reference>
<protein>
    <recommendedName>
        <fullName evidence="2">DUF4142 domain-containing protein</fullName>
    </recommendedName>
</protein>
<dbReference type="InterPro" id="IPR012347">
    <property type="entry name" value="Ferritin-like"/>
</dbReference>
<keyword evidence="4" id="KW-1185">Reference proteome</keyword>
<comment type="caution">
    <text evidence="3">The sequence shown here is derived from an EMBL/GenBank/DDBJ whole genome shotgun (WGS) entry which is preliminary data.</text>
</comment>
<feature type="domain" description="DUF4142" evidence="2">
    <location>
        <begin position="28"/>
        <end position="168"/>
    </location>
</feature>
<dbReference type="InterPro" id="IPR025419">
    <property type="entry name" value="DUF4142"/>
</dbReference>
<organism evidence="3 4">
    <name type="scientific">Caballeronia humi</name>
    <dbReference type="NCBI Taxonomy" id="326474"/>
    <lineage>
        <taxon>Bacteria</taxon>
        <taxon>Pseudomonadati</taxon>
        <taxon>Pseudomonadota</taxon>
        <taxon>Betaproteobacteria</taxon>
        <taxon>Burkholderiales</taxon>
        <taxon>Burkholderiaceae</taxon>
        <taxon>Caballeronia</taxon>
    </lineage>
</organism>
<evidence type="ECO:0000313" key="4">
    <source>
        <dbReference type="Proteomes" id="UP000054977"/>
    </source>
</evidence>
<name>A0A158GB58_9BURK</name>
<dbReference type="RefSeq" id="WP_087666771.1">
    <property type="nucleotide sequence ID" value="NZ_FCNW02000005.1"/>
</dbReference>
<proteinExistence type="predicted"/>
<dbReference type="PANTHER" id="PTHR38593">
    <property type="entry name" value="BLR2558 PROTEIN"/>
    <property type="match status" value="1"/>
</dbReference>